<dbReference type="InterPro" id="IPR011964">
    <property type="entry name" value="YVTN_b-propeller_repeat"/>
</dbReference>
<dbReference type="InterPro" id="IPR011048">
    <property type="entry name" value="Haem_d1_sf"/>
</dbReference>
<gene>
    <name evidence="9" type="ORF">GCM10023175_18960</name>
</gene>
<organism evidence="9 10">
    <name type="scientific">Pseudonocardia xishanensis</name>
    <dbReference type="NCBI Taxonomy" id="630995"/>
    <lineage>
        <taxon>Bacteria</taxon>
        <taxon>Bacillati</taxon>
        <taxon>Actinomycetota</taxon>
        <taxon>Actinomycetes</taxon>
        <taxon>Pseudonocardiales</taxon>
        <taxon>Pseudonocardiaceae</taxon>
        <taxon>Pseudonocardia</taxon>
    </lineage>
</organism>
<feature type="compositionally biased region" description="Low complexity" evidence="7">
    <location>
        <begin position="562"/>
        <end position="580"/>
    </location>
</feature>
<accession>A0ABP8RN33</accession>
<feature type="compositionally biased region" description="Basic and acidic residues" evidence="7">
    <location>
        <begin position="507"/>
        <end position="528"/>
    </location>
</feature>
<evidence type="ECO:0000256" key="3">
    <source>
        <dbReference type="ARBA" id="ARBA00022741"/>
    </source>
</evidence>
<dbReference type="PROSITE" id="PS01036">
    <property type="entry name" value="HSP70_3"/>
    <property type="match status" value="1"/>
</dbReference>
<dbReference type="SUPFAM" id="SSF53067">
    <property type="entry name" value="Actin-like ATPase domain"/>
    <property type="match status" value="2"/>
</dbReference>
<dbReference type="InterPro" id="IPR048433">
    <property type="entry name" value="YNCE-like_beta-prop"/>
</dbReference>
<dbReference type="PROSITE" id="PS00329">
    <property type="entry name" value="HSP70_2"/>
    <property type="match status" value="1"/>
</dbReference>
<sequence length="887" mass="88840">MTYGLGVDLGTTFVAAAVRRGGRVERFRLGDRSDVAPSVVMIRQDGAVLTGAAAERRATIEPERIAREFKRKLGDPVPMIVGGSPMPVPALLAHLLRAVVAKVSAAEGSAPETVVLTHPASWNTYQKEIFAQVPQLAEVPAVRMVTEPEAAAATYAANERLAVGGTVAVYDLGGGTFDATVLRRTTDGFEILGTPQGIQGLGGIDFDQAVFAHVRESLGGDALAGADRAALYRLRQECVHAKEALSVDTDATIPVLLPAAHTHIRLTRGEFEDMVRPVLADTMTALRGALRSASVEAEDLTAVLLVGGSSKIPLVAKMVSAEFKAPIAVDTDPEFAVAMGAALLSEGPAGRQSGPSTAGGPDAGQHGGVGQAAAGVAAAGAAGLAVAGQGSGSAGRGSSGPVSAGQGSRAGGQGTGGQGTGGREPAAYRANPAGPGQRSGGPDVGHTPSRPDPSRSDPTYRPAVAAAPVGAARQANGRPGTGYDRPPTGPGDHEPNTRMFAPVTHGEGAERRFGAGDRPPELRRESSSRRWVRPALIVGLVLVVLAGGGYAGWRLLGGGSTGSAAATGATEATTPPPTSEAVTPAVPFGGTLATVPVGTSPGRVAITHDGAHAYTTNNGSNDVSVVDTATNSVTATVPVGEGPVLVAVSPDDAHVYVTSIAAAQLAVISTADNTVVATVSTGRGPVGIAVSADGSTVYVANRDSNSLTVVDAKSNGVSGTIRVPGGPFAVALSPDATTAYVTGASDGTLSVVDVASKKVTGTVTVGANPGCVKIGADGTRAFVTSYDTASLKVVDVSDAAKPSVAASLPVGRQPAYVALSPDASRAYVVNQGDASVSVVDTAANTVTRTASIQGAGPNGMATSPDGTRGYVVNSGGNDLTVFSLEEE</sequence>
<dbReference type="NCBIfam" id="TIGR02276">
    <property type="entry name" value="beta_rpt_yvtn"/>
    <property type="match status" value="4"/>
</dbReference>
<evidence type="ECO:0000259" key="8">
    <source>
        <dbReference type="Pfam" id="PF21783"/>
    </source>
</evidence>
<evidence type="ECO:0000256" key="1">
    <source>
        <dbReference type="ARBA" id="ARBA00007381"/>
    </source>
</evidence>
<dbReference type="Gene3D" id="3.30.420.40">
    <property type="match status" value="2"/>
</dbReference>
<comment type="similarity">
    <text evidence="1">Belongs to the heat shock protein 70 family.</text>
</comment>
<keyword evidence="6" id="KW-0143">Chaperone</keyword>
<dbReference type="Proteomes" id="UP001501598">
    <property type="component" value="Unassembled WGS sequence"/>
</dbReference>
<proteinExistence type="inferred from homology"/>
<reference evidence="10" key="1">
    <citation type="journal article" date="2019" name="Int. J. Syst. Evol. Microbiol.">
        <title>The Global Catalogue of Microorganisms (GCM) 10K type strain sequencing project: providing services to taxonomists for standard genome sequencing and annotation.</title>
        <authorList>
            <consortium name="The Broad Institute Genomics Platform"/>
            <consortium name="The Broad Institute Genome Sequencing Center for Infectious Disease"/>
            <person name="Wu L."/>
            <person name="Ma J."/>
        </authorList>
    </citation>
    <scope>NUCLEOTIDE SEQUENCE [LARGE SCALE GENOMIC DNA]</scope>
    <source>
        <strain evidence="10">JCM 17906</strain>
    </source>
</reference>
<dbReference type="Pfam" id="PF21783">
    <property type="entry name" value="YNCE"/>
    <property type="match status" value="2"/>
</dbReference>
<evidence type="ECO:0000256" key="2">
    <source>
        <dbReference type="ARBA" id="ARBA00022729"/>
    </source>
</evidence>
<feature type="domain" description="YNCE-like beta-propeller" evidence="8">
    <location>
        <begin position="608"/>
        <end position="688"/>
    </location>
</feature>
<feature type="region of interest" description="Disordered" evidence="7">
    <location>
        <begin position="347"/>
        <end position="369"/>
    </location>
</feature>
<feature type="compositionally biased region" description="Low complexity" evidence="7">
    <location>
        <begin position="456"/>
        <end position="475"/>
    </location>
</feature>
<comment type="caution">
    <text evidence="9">The sequence shown here is derived from an EMBL/GenBank/DDBJ whole genome shotgun (WGS) entry which is preliminary data.</text>
</comment>
<dbReference type="Gene3D" id="2.130.10.10">
    <property type="entry name" value="YVTN repeat-like/Quinoprotein amine dehydrogenase"/>
    <property type="match status" value="2"/>
</dbReference>
<dbReference type="Gene3D" id="3.90.640.10">
    <property type="entry name" value="Actin, Chain A, domain 4"/>
    <property type="match status" value="1"/>
</dbReference>
<feature type="compositionally biased region" description="Gly residues" evidence="7">
    <location>
        <begin position="389"/>
        <end position="398"/>
    </location>
</feature>
<dbReference type="InterPro" id="IPR018181">
    <property type="entry name" value="Heat_shock_70_CS"/>
</dbReference>
<evidence type="ECO:0000256" key="7">
    <source>
        <dbReference type="SAM" id="MobiDB-lite"/>
    </source>
</evidence>
<keyword evidence="5" id="KW-0346">Stress response</keyword>
<dbReference type="SUPFAM" id="SSF51004">
    <property type="entry name" value="C-terminal (heme d1) domain of cytochrome cd1-nitrite reductase"/>
    <property type="match status" value="1"/>
</dbReference>
<feature type="compositionally biased region" description="Gly residues" evidence="7">
    <location>
        <begin position="408"/>
        <end position="422"/>
    </location>
</feature>
<evidence type="ECO:0000256" key="4">
    <source>
        <dbReference type="ARBA" id="ARBA00022840"/>
    </source>
</evidence>
<keyword evidence="10" id="KW-1185">Reference proteome</keyword>
<feature type="region of interest" description="Disordered" evidence="7">
    <location>
        <begin position="387"/>
        <end position="529"/>
    </location>
</feature>
<dbReference type="PRINTS" id="PR00301">
    <property type="entry name" value="HEATSHOCK70"/>
</dbReference>
<keyword evidence="2" id="KW-0732">Signal</keyword>
<dbReference type="InterPro" id="IPR013126">
    <property type="entry name" value="Hsp_70_fam"/>
</dbReference>
<dbReference type="PANTHER" id="PTHR47197:SF3">
    <property type="entry name" value="DIHYDRO-HEME D1 DEHYDROGENASE"/>
    <property type="match status" value="1"/>
</dbReference>
<feature type="domain" description="YNCE-like beta-propeller" evidence="8">
    <location>
        <begin position="693"/>
        <end position="772"/>
    </location>
</feature>
<protein>
    <recommendedName>
        <fullName evidence="8">YNCE-like beta-propeller domain-containing protein</fullName>
    </recommendedName>
</protein>
<dbReference type="InterPro" id="IPR015943">
    <property type="entry name" value="WD40/YVTN_repeat-like_dom_sf"/>
</dbReference>
<dbReference type="PANTHER" id="PTHR47197">
    <property type="entry name" value="PROTEIN NIRF"/>
    <property type="match status" value="1"/>
</dbReference>
<keyword evidence="3" id="KW-0547">Nucleotide-binding</keyword>
<keyword evidence="4" id="KW-0067">ATP-binding</keyword>
<dbReference type="EMBL" id="BAABGT010000026">
    <property type="protein sequence ID" value="GAA4542931.1"/>
    <property type="molecule type" value="Genomic_DNA"/>
</dbReference>
<evidence type="ECO:0000256" key="5">
    <source>
        <dbReference type="ARBA" id="ARBA00023016"/>
    </source>
</evidence>
<evidence type="ECO:0000256" key="6">
    <source>
        <dbReference type="ARBA" id="ARBA00023186"/>
    </source>
</evidence>
<dbReference type="RefSeq" id="WP_345414811.1">
    <property type="nucleotide sequence ID" value="NZ_BAABGT010000026.1"/>
</dbReference>
<dbReference type="InterPro" id="IPR043129">
    <property type="entry name" value="ATPase_NBD"/>
</dbReference>
<dbReference type="Pfam" id="PF00012">
    <property type="entry name" value="HSP70"/>
    <property type="match status" value="2"/>
</dbReference>
<feature type="region of interest" description="Disordered" evidence="7">
    <location>
        <begin position="560"/>
        <end position="580"/>
    </location>
</feature>
<name>A0ABP8RN33_9PSEU</name>
<dbReference type="InterPro" id="IPR051200">
    <property type="entry name" value="Host-pathogen_enzymatic-act"/>
</dbReference>
<evidence type="ECO:0000313" key="9">
    <source>
        <dbReference type="EMBL" id="GAA4542931.1"/>
    </source>
</evidence>
<evidence type="ECO:0000313" key="10">
    <source>
        <dbReference type="Proteomes" id="UP001501598"/>
    </source>
</evidence>